<sequence>MHRSSIGQANKLESVNLPNAFRLHSSDQGYLGNTDEVVTILGPECPGQSPGVTRPETEGSATFVLDVTNKYEVGNHDAIAPIRARDDGRSRLLGDQALAVVFCRPTRHKLHHLIDMDPRRENISHIRALDLRWRDGHARVGHHAVLLLCLASLVSHHIHPYLVFGTSSTPQMCRSQDSTSNSPAPTVLWRHHRPPSGYKELEAACCRSGPLPGAVISHNADEPGDSEAEIFGSRPSRPASTAQCFISWLKEGDVAALELIWAVSSHHHAGLCIQRVDQRKKPNSQVWYLPP</sequence>
<gene>
    <name evidence="1" type="ORF">N658DRAFT_28344</name>
</gene>
<accession>A0AAN6QG09</accession>
<reference evidence="1" key="1">
    <citation type="journal article" date="2023" name="Mol. Phylogenet. Evol.">
        <title>Genome-scale phylogeny and comparative genomics of the fungal order Sordariales.</title>
        <authorList>
            <person name="Hensen N."/>
            <person name="Bonometti L."/>
            <person name="Westerberg I."/>
            <person name="Brannstrom I.O."/>
            <person name="Guillou S."/>
            <person name="Cros-Aarteil S."/>
            <person name="Calhoun S."/>
            <person name="Haridas S."/>
            <person name="Kuo A."/>
            <person name="Mondo S."/>
            <person name="Pangilinan J."/>
            <person name="Riley R."/>
            <person name="LaButti K."/>
            <person name="Andreopoulos B."/>
            <person name="Lipzen A."/>
            <person name="Chen C."/>
            <person name="Yan M."/>
            <person name="Daum C."/>
            <person name="Ng V."/>
            <person name="Clum A."/>
            <person name="Steindorff A."/>
            <person name="Ohm R.A."/>
            <person name="Martin F."/>
            <person name="Silar P."/>
            <person name="Natvig D.O."/>
            <person name="Lalanne C."/>
            <person name="Gautier V."/>
            <person name="Ament-Velasquez S.L."/>
            <person name="Kruys A."/>
            <person name="Hutchinson M.I."/>
            <person name="Powell A.J."/>
            <person name="Barry K."/>
            <person name="Miller A.N."/>
            <person name="Grigoriev I.V."/>
            <person name="Debuchy R."/>
            <person name="Gladieux P."/>
            <person name="Hiltunen Thoren M."/>
            <person name="Johannesson H."/>
        </authorList>
    </citation>
    <scope>NUCLEOTIDE SEQUENCE</scope>
    <source>
        <strain evidence="1">CBS 757.83</strain>
    </source>
</reference>
<name>A0AAN6QG09_9PEZI</name>
<proteinExistence type="predicted"/>
<protein>
    <submittedName>
        <fullName evidence="1">Uncharacterized protein</fullName>
    </submittedName>
</protein>
<comment type="caution">
    <text evidence="1">The sequence shown here is derived from an EMBL/GenBank/DDBJ whole genome shotgun (WGS) entry which is preliminary data.</text>
</comment>
<reference evidence="1" key="2">
    <citation type="submission" date="2023-05" db="EMBL/GenBank/DDBJ databases">
        <authorList>
            <consortium name="Lawrence Berkeley National Laboratory"/>
            <person name="Steindorff A."/>
            <person name="Hensen N."/>
            <person name="Bonometti L."/>
            <person name="Westerberg I."/>
            <person name="Brannstrom I.O."/>
            <person name="Guillou S."/>
            <person name="Cros-Aarteil S."/>
            <person name="Calhoun S."/>
            <person name="Haridas S."/>
            <person name="Kuo A."/>
            <person name="Mondo S."/>
            <person name="Pangilinan J."/>
            <person name="Riley R."/>
            <person name="Labutti K."/>
            <person name="Andreopoulos B."/>
            <person name="Lipzen A."/>
            <person name="Chen C."/>
            <person name="Yanf M."/>
            <person name="Daum C."/>
            <person name="Ng V."/>
            <person name="Clum A."/>
            <person name="Ohm R."/>
            <person name="Martin F."/>
            <person name="Silar P."/>
            <person name="Natvig D."/>
            <person name="Lalanne C."/>
            <person name="Gautier V."/>
            <person name="Ament-Velasquez S.L."/>
            <person name="Kruys A."/>
            <person name="Hutchinson M.I."/>
            <person name="Powell A.J."/>
            <person name="Barry K."/>
            <person name="Miller A.N."/>
            <person name="Grigoriev I.V."/>
            <person name="Debuchy R."/>
            <person name="Gladieux P."/>
            <person name="Thoren M.H."/>
            <person name="Johannesson H."/>
        </authorList>
    </citation>
    <scope>NUCLEOTIDE SEQUENCE</scope>
    <source>
        <strain evidence="1">CBS 757.83</strain>
    </source>
</reference>
<organism evidence="1 2">
    <name type="scientific">Parathielavia hyrcaniae</name>
    <dbReference type="NCBI Taxonomy" id="113614"/>
    <lineage>
        <taxon>Eukaryota</taxon>
        <taxon>Fungi</taxon>
        <taxon>Dikarya</taxon>
        <taxon>Ascomycota</taxon>
        <taxon>Pezizomycotina</taxon>
        <taxon>Sordariomycetes</taxon>
        <taxon>Sordariomycetidae</taxon>
        <taxon>Sordariales</taxon>
        <taxon>Chaetomiaceae</taxon>
        <taxon>Parathielavia</taxon>
    </lineage>
</organism>
<keyword evidence="2" id="KW-1185">Reference proteome</keyword>
<dbReference type="AlphaFoldDB" id="A0AAN6QG09"/>
<dbReference type="Proteomes" id="UP001305647">
    <property type="component" value="Unassembled WGS sequence"/>
</dbReference>
<evidence type="ECO:0000313" key="1">
    <source>
        <dbReference type="EMBL" id="KAK4106726.1"/>
    </source>
</evidence>
<evidence type="ECO:0000313" key="2">
    <source>
        <dbReference type="Proteomes" id="UP001305647"/>
    </source>
</evidence>
<dbReference type="EMBL" id="MU863624">
    <property type="protein sequence ID" value="KAK4106726.1"/>
    <property type="molecule type" value="Genomic_DNA"/>
</dbReference>